<dbReference type="RefSeq" id="WP_338598996.1">
    <property type="nucleotide sequence ID" value="NZ_AP028679.1"/>
</dbReference>
<evidence type="ECO:0000313" key="3">
    <source>
        <dbReference type="Proteomes" id="UP001366166"/>
    </source>
</evidence>
<dbReference type="AlphaFoldDB" id="A0AAU9EGG1"/>
<dbReference type="InterPro" id="IPR007314">
    <property type="entry name" value="Cofac_haem-bd_dom"/>
</dbReference>
<sequence>MSLGRRGVGWAGLVLLALALSAGCAGLNPAPPRALAPGDWLAPPDPRPLSPAELQQRLSRARVVLVGERHDHPGHHAIQLQVLKALAAQGPLVLGVEWLEQEAQPACDALSAGKISLEEFRAQVQWDKKWGYPWKMAAPIFAEVRAKGLTLVALNAPQSVVRQVAAKGLKSLTPEQRAEIAPALNLDDPIYREKVARQFAFHGVKDPQAQEDFFAAQVVRDETMAHNLALRLYPWPDGGKRGLVLAGAGHLAGDLGLPPRIARRLPGAKPLIILPVSPKGAQAMLEATHLPAELLAVSTPAPPPPPRLGLLLRVKNGGLVVERLIPDSPAQKAGVLPGDLLLAVDGKPLTSPKGIHDAIKAAPFAPHAYLLERDGRRITIKITLSQPVPTARPK</sequence>
<dbReference type="SUPFAM" id="SSF50156">
    <property type="entry name" value="PDZ domain-like"/>
    <property type="match status" value="1"/>
</dbReference>
<name>A0AAU9EGG1_9BACT</name>
<dbReference type="InterPro" id="IPR041489">
    <property type="entry name" value="PDZ_6"/>
</dbReference>
<feature type="domain" description="PDZ" evidence="1">
    <location>
        <begin position="306"/>
        <end position="376"/>
    </location>
</feature>
<dbReference type="InterPro" id="IPR036034">
    <property type="entry name" value="PDZ_sf"/>
</dbReference>
<dbReference type="SMART" id="SM00228">
    <property type="entry name" value="PDZ"/>
    <property type="match status" value="1"/>
</dbReference>
<protein>
    <recommendedName>
        <fullName evidence="1">PDZ domain-containing protein</fullName>
    </recommendedName>
</protein>
<keyword evidence="3" id="KW-1185">Reference proteome</keyword>
<evidence type="ECO:0000259" key="1">
    <source>
        <dbReference type="SMART" id="SM00228"/>
    </source>
</evidence>
<dbReference type="KEGG" id="dmp:FAK_21460"/>
<dbReference type="Gene3D" id="2.30.42.10">
    <property type="match status" value="1"/>
</dbReference>
<proteinExistence type="predicted"/>
<accession>A0AAU9EGG1</accession>
<reference evidence="3" key="1">
    <citation type="journal article" date="2023" name="Arch. Microbiol.">
        <title>Desulfoferula mesophilus gen. nov. sp. nov., a mesophilic sulfate-reducing bacterium isolated from a brackish lake sediment.</title>
        <authorList>
            <person name="Watanabe T."/>
            <person name="Yabe T."/>
            <person name="Tsuji J.M."/>
            <person name="Fukui M."/>
        </authorList>
    </citation>
    <scope>NUCLEOTIDE SEQUENCE [LARGE SCALE GENOMIC DNA]</scope>
    <source>
        <strain evidence="3">12FAK</strain>
    </source>
</reference>
<dbReference type="CDD" id="cd14727">
    <property type="entry name" value="ChanN-like"/>
    <property type="match status" value="1"/>
</dbReference>
<dbReference type="Proteomes" id="UP001366166">
    <property type="component" value="Chromosome"/>
</dbReference>
<dbReference type="SUPFAM" id="SSF159501">
    <property type="entry name" value="EreA/ChaN-like"/>
    <property type="match status" value="1"/>
</dbReference>
<gene>
    <name evidence="2" type="ORF">FAK_21460</name>
</gene>
<dbReference type="Gene3D" id="3.40.50.11550">
    <property type="match status" value="1"/>
</dbReference>
<dbReference type="Pfam" id="PF04187">
    <property type="entry name" value="Cofac_haem_bdg"/>
    <property type="match status" value="1"/>
</dbReference>
<dbReference type="InterPro" id="IPR001478">
    <property type="entry name" value="PDZ"/>
</dbReference>
<evidence type="ECO:0000313" key="2">
    <source>
        <dbReference type="EMBL" id="BEQ15080.1"/>
    </source>
</evidence>
<organism evidence="2 3">
    <name type="scientific">Desulfoferula mesophila</name>
    <dbReference type="NCBI Taxonomy" id="3058419"/>
    <lineage>
        <taxon>Bacteria</taxon>
        <taxon>Pseudomonadati</taxon>
        <taxon>Thermodesulfobacteriota</taxon>
        <taxon>Desulfarculia</taxon>
        <taxon>Desulfarculales</taxon>
        <taxon>Desulfarculaceae</taxon>
        <taxon>Desulfoferula</taxon>
    </lineage>
</organism>
<dbReference type="EMBL" id="AP028679">
    <property type="protein sequence ID" value="BEQ15080.1"/>
    <property type="molecule type" value="Genomic_DNA"/>
</dbReference>
<dbReference type="Pfam" id="PF17820">
    <property type="entry name" value="PDZ_6"/>
    <property type="match status" value="1"/>
</dbReference>